<dbReference type="EMBL" id="JAJOMB010000001">
    <property type="protein sequence ID" value="MCD5309594.1"/>
    <property type="molecule type" value="Genomic_DNA"/>
</dbReference>
<comment type="caution">
    <text evidence="1">The sequence shown here is derived from an EMBL/GenBank/DDBJ whole genome shotgun (WGS) entry which is preliminary data.</text>
</comment>
<gene>
    <name evidence="1" type="ORF">LR394_01710</name>
</gene>
<sequence>MEELLFPWVTDPRDDPAANKRLMTAVHELLRRDGGAIVRSLRPPVLGSNYTDLTLKFGDQELWLLFNSAAKLVAGKSHNRFVDIPHAEVFSWQGFHVGGSELNQPTLPSHLARLSKTEASWARGHRADRLGDLFFNWFD</sequence>
<organism evidence="1 2">
    <name type="scientific">Kineosporia babensis</name>
    <dbReference type="NCBI Taxonomy" id="499548"/>
    <lineage>
        <taxon>Bacteria</taxon>
        <taxon>Bacillati</taxon>
        <taxon>Actinomycetota</taxon>
        <taxon>Actinomycetes</taxon>
        <taxon>Kineosporiales</taxon>
        <taxon>Kineosporiaceae</taxon>
        <taxon>Kineosporia</taxon>
    </lineage>
</organism>
<dbReference type="Proteomes" id="UP001138997">
    <property type="component" value="Unassembled WGS sequence"/>
</dbReference>
<evidence type="ECO:0000313" key="2">
    <source>
        <dbReference type="Proteomes" id="UP001138997"/>
    </source>
</evidence>
<evidence type="ECO:0000313" key="1">
    <source>
        <dbReference type="EMBL" id="MCD5309594.1"/>
    </source>
</evidence>
<keyword evidence="2" id="KW-1185">Reference proteome</keyword>
<dbReference type="RefSeq" id="WP_231438518.1">
    <property type="nucleotide sequence ID" value="NZ_JAJOMB010000001.1"/>
</dbReference>
<accession>A0A9X1SRG4</accession>
<proteinExistence type="predicted"/>
<protein>
    <submittedName>
        <fullName evidence="1">Uncharacterized protein</fullName>
    </submittedName>
</protein>
<name>A0A9X1SRG4_9ACTN</name>
<reference evidence="1" key="1">
    <citation type="submission" date="2021-11" db="EMBL/GenBank/DDBJ databases">
        <title>Streptomyces corallinus and Kineosporia corallina sp. nov., two new coral-derived marine actinobacteria.</title>
        <authorList>
            <person name="Buangrab K."/>
            <person name="Sutthacheep M."/>
            <person name="Yeemin T."/>
            <person name="Harunari E."/>
            <person name="Igarashi Y."/>
            <person name="Sripreechasak P."/>
            <person name="Kanchanasin P."/>
            <person name="Tanasupawat S."/>
            <person name="Phongsopitanun W."/>
        </authorList>
    </citation>
    <scope>NUCLEOTIDE SEQUENCE</scope>
    <source>
        <strain evidence="1">JCM 31032</strain>
    </source>
</reference>
<dbReference type="AlphaFoldDB" id="A0A9X1SRG4"/>